<dbReference type="AlphaFoldDB" id="D2QX83"/>
<evidence type="ECO:0000256" key="5">
    <source>
        <dbReference type="ARBA" id="ARBA00022989"/>
    </source>
</evidence>
<organism evidence="9 10">
    <name type="scientific">Pirellula staleyi (strain ATCC 27377 / DSM 6068 / ICPB 4128)</name>
    <name type="common">Pirella staleyi</name>
    <dbReference type="NCBI Taxonomy" id="530564"/>
    <lineage>
        <taxon>Bacteria</taxon>
        <taxon>Pseudomonadati</taxon>
        <taxon>Planctomycetota</taxon>
        <taxon>Planctomycetia</taxon>
        <taxon>Pirellulales</taxon>
        <taxon>Pirellulaceae</taxon>
        <taxon>Pirellula</taxon>
    </lineage>
</organism>
<dbReference type="GO" id="GO:0012505">
    <property type="term" value="C:endomembrane system"/>
    <property type="evidence" value="ECO:0007669"/>
    <property type="project" value="UniProtKB-SubCell"/>
</dbReference>
<keyword evidence="3 8" id="KW-0812">Transmembrane</keyword>
<evidence type="ECO:0000256" key="2">
    <source>
        <dbReference type="ARBA" id="ARBA00004586"/>
    </source>
</evidence>
<evidence type="ECO:0000256" key="3">
    <source>
        <dbReference type="ARBA" id="ARBA00022692"/>
    </source>
</evidence>
<evidence type="ECO:0000256" key="1">
    <source>
        <dbReference type="ARBA" id="ARBA00004127"/>
    </source>
</evidence>
<protein>
    <submittedName>
        <fullName evidence="9">Uncharacterized protein</fullName>
    </submittedName>
</protein>
<feature type="region of interest" description="Disordered" evidence="7">
    <location>
        <begin position="224"/>
        <end position="298"/>
    </location>
</feature>
<dbReference type="eggNOG" id="COG0810">
    <property type="taxonomic scope" value="Bacteria"/>
</dbReference>
<dbReference type="GO" id="GO:0071763">
    <property type="term" value="P:nuclear membrane organization"/>
    <property type="evidence" value="ECO:0007669"/>
    <property type="project" value="TreeGrafter"/>
</dbReference>
<feature type="compositionally biased region" description="Low complexity" evidence="7">
    <location>
        <begin position="250"/>
        <end position="279"/>
    </location>
</feature>
<dbReference type="Proteomes" id="UP000001887">
    <property type="component" value="Chromosome"/>
</dbReference>
<keyword evidence="6 8" id="KW-0472">Membrane</keyword>
<dbReference type="PANTHER" id="PTHR13416">
    <property type="match status" value="1"/>
</dbReference>
<accession>D2QX83</accession>
<feature type="transmembrane region" description="Helical" evidence="8">
    <location>
        <begin position="426"/>
        <end position="450"/>
    </location>
</feature>
<feature type="transmembrane region" description="Helical" evidence="8">
    <location>
        <begin position="12"/>
        <end position="36"/>
    </location>
</feature>
<dbReference type="InterPro" id="IPR012430">
    <property type="entry name" value="TMEM43_fam"/>
</dbReference>
<gene>
    <name evidence="9" type="ordered locus">Psta_3259</name>
</gene>
<evidence type="ECO:0000313" key="10">
    <source>
        <dbReference type="Proteomes" id="UP000001887"/>
    </source>
</evidence>
<dbReference type="KEGG" id="psl:Psta_3259"/>
<keyword evidence="4" id="KW-0256">Endoplasmic reticulum</keyword>
<dbReference type="GO" id="GO:0006629">
    <property type="term" value="P:lipid metabolic process"/>
    <property type="evidence" value="ECO:0007669"/>
    <property type="project" value="TreeGrafter"/>
</dbReference>
<evidence type="ECO:0000256" key="8">
    <source>
        <dbReference type="SAM" id="Phobius"/>
    </source>
</evidence>
<evidence type="ECO:0000313" key="9">
    <source>
        <dbReference type="EMBL" id="ADB17923.1"/>
    </source>
</evidence>
<evidence type="ECO:0000256" key="4">
    <source>
        <dbReference type="ARBA" id="ARBA00022824"/>
    </source>
</evidence>
<reference evidence="9 10" key="1">
    <citation type="journal article" date="2009" name="Stand. Genomic Sci.">
        <title>Complete genome sequence of Pirellula staleyi type strain (ATCC 27377).</title>
        <authorList>
            <person name="Clum A."/>
            <person name="Tindall B.J."/>
            <person name="Sikorski J."/>
            <person name="Ivanova N."/>
            <person name="Mavrommatis K."/>
            <person name="Lucas S."/>
            <person name="Glavina del Rio T."/>
            <person name="Nolan M."/>
            <person name="Chen F."/>
            <person name="Tice H."/>
            <person name="Pitluck S."/>
            <person name="Cheng J.F."/>
            <person name="Chertkov O."/>
            <person name="Brettin T."/>
            <person name="Han C."/>
            <person name="Detter J.C."/>
            <person name="Kuske C."/>
            <person name="Bruce D."/>
            <person name="Goodwin L."/>
            <person name="Ovchinikova G."/>
            <person name="Pati A."/>
            <person name="Mikhailova N."/>
            <person name="Chen A."/>
            <person name="Palaniappan K."/>
            <person name="Land M."/>
            <person name="Hauser L."/>
            <person name="Chang Y.J."/>
            <person name="Jeffries C.D."/>
            <person name="Chain P."/>
            <person name="Rohde M."/>
            <person name="Goker M."/>
            <person name="Bristow J."/>
            <person name="Eisen J.A."/>
            <person name="Markowitz V."/>
            <person name="Hugenholtz P."/>
            <person name="Kyrpides N.C."/>
            <person name="Klenk H.P."/>
            <person name="Lapidus A."/>
        </authorList>
    </citation>
    <scope>NUCLEOTIDE SEQUENCE [LARGE SCALE GENOMIC DNA]</scope>
    <source>
        <strain evidence="10">ATCC 27377 / DSM 6068 / ICPB 4128</strain>
    </source>
</reference>
<dbReference type="Pfam" id="PF07787">
    <property type="entry name" value="TMEM43"/>
    <property type="match status" value="2"/>
</dbReference>
<dbReference type="STRING" id="530564.Psta_3259"/>
<dbReference type="EMBL" id="CP001848">
    <property type="protein sequence ID" value="ADB17923.1"/>
    <property type="molecule type" value="Genomic_DNA"/>
</dbReference>
<feature type="transmembrane region" description="Helical" evidence="8">
    <location>
        <begin position="395"/>
        <end position="420"/>
    </location>
</feature>
<proteinExistence type="predicted"/>
<feature type="transmembrane region" description="Helical" evidence="8">
    <location>
        <begin position="362"/>
        <end position="383"/>
    </location>
</feature>
<keyword evidence="10" id="KW-1185">Reference proteome</keyword>
<dbReference type="PANTHER" id="PTHR13416:SF2">
    <property type="entry name" value="TRANSMEMBRANE PROTEIN 43"/>
    <property type="match status" value="1"/>
</dbReference>
<comment type="subcellular location">
    <subcellularLocation>
        <location evidence="1">Endomembrane system</location>
        <topology evidence="1">Multi-pass membrane protein</topology>
    </subcellularLocation>
    <subcellularLocation>
        <location evidence="2">Endoplasmic reticulum membrane</location>
    </subcellularLocation>
</comment>
<sequence length="473" mass="51361">MGVISNDSWFSNIISAVLGVFVAPVVGLIAVVVLFWNEGNYLYTALSLDAAEKVVQTVDGAAKLPANEGKLVHVSGKMSSDMPLVDEQFGVGGDVARMRRIVEMYQWVEHEHTRTKKKLGGGTRRVTEYEYKMEWVEGVEDSRNFYDATHVNPTSIPFTSDVKQASSVRLGGFVIGDEQLDKLSYKPLALTSQTFTGVPPGVTPKPVPTGSELYVPVEWTSFGRESVQPPKASKEAPQEEEMPVNCGADPAAESAPEVTPEAAPTEPATEAAPQPEAAPVDMPSEEPQDLSPSRLNEPQVGDVRIRFEAIPLDDVTVVAKQEGEALVDFIPELRNARPIMLVDEGVHTTKVMFDNARTQNTMMLWITRVIGGILVFAGTFMVLRPLKVFADFIPMIGSIVGFGIFVVALFVSGGLTVMIIGVAWVYYRPLIGCLILLLGALIFGGLIYLIRASSSKNKPIMATVGPDQPIILN</sequence>
<dbReference type="HOGENOM" id="CLU_042602_1_0_0"/>
<evidence type="ECO:0000256" key="6">
    <source>
        <dbReference type="ARBA" id="ARBA00023136"/>
    </source>
</evidence>
<keyword evidence="5 8" id="KW-1133">Transmembrane helix</keyword>
<dbReference type="OrthoDB" id="273988at2"/>
<evidence type="ECO:0000256" key="7">
    <source>
        <dbReference type="SAM" id="MobiDB-lite"/>
    </source>
</evidence>
<name>D2QX83_PIRSD</name>